<keyword evidence="4" id="KW-0411">Iron-sulfur</keyword>
<evidence type="ECO:0000313" key="10">
    <source>
        <dbReference type="Proteomes" id="UP000034539"/>
    </source>
</evidence>
<evidence type="ECO:0000313" key="9">
    <source>
        <dbReference type="EMBL" id="KKR31820.1"/>
    </source>
</evidence>
<keyword evidence="3" id="KW-0408">Iron</keyword>
<dbReference type="PROSITE" id="PS51296">
    <property type="entry name" value="RIESKE"/>
    <property type="match status" value="1"/>
</dbReference>
<keyword evidence="5" id="KW-1015">Disulfide bond</keyword>
<dbReference type="Proteomes" id="UP000034539">
    <property type="component" value="Unassembled WGS sequence"/>
</dbReference>
<dbReference type="PRINTS" id="PR00162">
    <property type="entry name" value="RIESKE"/>
</dbReference>
<dbReference type="InterPro" id="IPR017941">
    <property type="entry name" value="Rieske_2Fe-2S"/>
</dbReference>
<feature type="transmembrane region" description="Helical" evidence="7">
    <location>
        <begin position="27"/>
        <end position="49"/>
    </location>
</feature>
<gene>
    <name evidence="9" type="ORF">UT63_C0059G0003</name>
</gene>
<dbReference type="PATRIC" id="fig|1618450.3.peg.1091"/>
<keyword evidence="7" id="KW-1133">Transmembrane helix</keyword>
<keyword evidence="2" id="KW-0479">Metal-binding</keyword>
<dbReference type="GO" id="GO:0046872">
    <property type="term" value="F:metal ion binding"/>
    <property type="evidence" value="ECO:0007669"/>
    <property type="project" value="UniProtKB-KW"/>
</dbReference>
<keyword evidence="7" id="KW-0472">Membrane</keyword>
<keyword evidence="1" id="KW-0001">2Fe-2S</keyword>
<proteinExistence type="predicted"/>
<evidence type="ECO:0000256" key="5">
    <source>
        <dbReference type="ARBA" id="ARBA00023157"/>
    </source>
</evidence>
<evidence type="ECO:0000256" key="6">
    <source>
        <dbReference type="ARBA" id="ARBA00034078"/>
    </source>
</evidence>
<evidence type="ECO:0000256" key="7">
    <source>
        <dbReference type="SAM" id="Phobius"/>
    </source>
</evidence>
<dbReference type="Pfam" id="PF00355">
    <property type="entry name" value="Rieske"/>
    <property type="match status" value="1"/>
</dbReference>
<dbReference type="InterPro" id="IPR014349">
    <property type="entry name" value="Rieske_Fe-S_prot"/>
</dbReference>
<comment type="caution">
    <text evidence="9">The sequence shown here is derived from an EMBL/GenBank/DDBJ whole genome shotgun (WGS) entry which is preliminary data.</text>
</comment>
<evidence type="ECO:0000256" key="3">
    <source>
        <dbReference type="ARBA" id="ARBA00023004"/>
    </source>
</evidence>
<feature type="domain" description="Rieske" evidence="8">
    <location>
        <begin position="60"/>
        <end position="153"/>
    </location>
</feature>
<evidence type="ECO:0000256" key="2">
    <source>
        <dbReference type="ARBA" id="ARBA00022723"/>
    </source>
</evidence>
<dbReference type="PANTHER" id="PTHR10134">
    <property type="entry name" value="CYTOCHROME B-C1 COMPLEX SUBUNIT RIESKE, MITOCHONDRIAL"/>
    <property type="match status" value="1"/>
</dbReference>
<dbReference type="SUPFAM" id="SSF50022">
    <property type="entry name" value="ISP domain"/>
    <property type="match status" value="1"/>
</dbReference>
<dbReference type="GO" id="GO:0051537">
    <property type="term" value="F:2 iron, 2 sulfur cluster binding"/>
    <property type="evidence" value="ECO:0007669"/>
    <property type="project" value="UniProtKB-KW"/>
</dbReference>
<dbReference type="InterPro" id="IPR005805">
    <property type="entry name" value="Rieske_Fe-S_prot_C"/>
</dbReference>
<sequence length="174" mass="19701">MPGETEEILAERKEIGHLWSRRDFLSLSGWAIIISMTTGSLIAFTRFMFPRVLFEPKTTFKAGSPDEYPVGTVSEKFKESQGVWIVRTGEGVYALLSKCTHLGCTPRWLEAENKYKCPCHGSGFYRDGINFEGPAPRALERAKISLSEEGELVIDKSVKFLYEKGEWEKSILKV</sequence>
<name>A0A0G0SAN1_9BACT</name>
<dbReference type="GO" id="GO:0016020">
    <property type="term" value="C:membrane"/>
    <property type="evidence" value="ECO:0007669"/>
    <property type="project" value="InterPro"/>
</dbReference>
<dbReference type="CDD" id="cd03467">
    <property type="entry name" value="Rieske"/>
    <property type="match status" value="1"/>
</dbReference>
<reference evidence="9 10" key="1">
    <citation type="journal article" date="2015" name="Nature">
        <title>rRNA introns, odd ribosomes, and small enigmatic genomes across a large radiation of phyla.</title>
        <authorList>
            <person name="Brown C.T."/>
            <person name="Hug L.A."/>
            <person name="Thomas B.C."/>
            <person name="Sharon I."/>
            <person name="Castelle C.J."/>
            <person name="Singh A."/>
            <person name="Wilkins M.J."/>
            <person name="Williams K.H."/>
            <person name="Banfield J.F."/>
        </authorList>
    </citation>
    <scope>NUCLEOTIDE SEQUENCE [LARGE SCALE GENOMIC DNA]</scope>
</reference>
<comment type="cofactor">
    <cofactor evidence="6">
        <name>[2Fe-2S] cluster</name>
        <dbReference type="ChEBI" id="CHEBI:190135"/>
    </cofactor>
</comment>
<dbReference type="Gene3D" id="2.102.10.10">
    <property type="entry name" value="Rieske [2Fe-2S] iron-sulphur domain"/>
    <property type="match status" value="1"/>
</dbReference>
<keyword evidence="7" id="KW-0812">Transmembrane</keyword>
<evidence type="ECO:0000259" key="8">
    <source>
        <dbReference type="PROSITE" id="PS51296"/>
    </source>
</evidence>
<dbReference type="EMBL" id="LBXN01000059">
    <property type="protein sequence ID" value="KKR31820.1"/>
    <property type="molecule type" value="Genomic_DNA"/>
</dbReference>
<dbReference type="InterPro" id="IPR036922">
    <property type="entry name" value="Rieske_2Fe-2S_sf"/>
</dbReference>
<organism evidence="9 10">
    <name type="scientific">Candidatus Gottesmanbacteria bacterium GW2011_GWC2_39_8</name>
    <dbReference type="NCBI Taxonomy" id="1618450"/>
    <lineage>
        <taxon>Bacteria</taxon>
        <taxon>Candidatus Gottesmaniibacteriota</taxon>
    </lineage>
</organism>
<dbReference type="AlphaFoldDB" id="A0A0G0SAN1"/>
<evidence type="ECO:0000256" key="4">
    <source>
        <dbReference type="ARBA" id="ARBA00023014"/>
    </source>
</evidence>
<protein>
    <submittedName>
        <fullName evidence="9">Rieske 2Fe-2S iron sulfur protein (Cytochrome b6-F complex)</fullName>
    </submittedName>
</protein>
<evidence type="ECO:0000256" key="1">
    <source>
        <dbReference type="ARBA" id="ARBA00022714"/>
    </source>
</evidence>
<accession>A0A0G0SAN1</accession>